<proteinExistence type="predicted"/>
<accession>A0A0K2TAN3</accession>
<dbReference type="EMBL" id="HACA01005489">
    <property type="protein sequence ID" value="CDW22850.1"/>
    <property type="molecule type" value="Transcribed_RNA"/>
</dbReference>
<reference evidence="1" key="1">
    <citation type="submission" date="2014-05" db="EMBL/GenBank/DDBJ databases">
        <authorList>
            <person name="Chronopoulou M."/>
        </authorList>
    </citation>
    <scope>NUCLEOTIDE SEQUENCE</scope>
    <source>
        <tissue evidence="1">Whole organism</tissue>
    </source>
</reference>
<name>A0A0K2TAN3_LEPSM</name>
<organism evidence="1">
    <name type="scientific">Lepeophtheirus salmonis</name>
    <name type="common">Salmon louse</name>
    <name type="synonym">Caligus salmonis</name>
    <dbReference type="NCBI Taxonomy" id="72036"/>
    <lineage>
        <taxon>Eukaryota</taxon>
        <taxon>Metazoa</taxon>
        <taxon>Ecdysozoa</taxon>
        <taxon>Arthropoda</taxon>
        <taxon>Crustacea</taxon>
        <taxon>Multicrustacea</taxon>
        <taxon>Hexanauplia</taxon>
        <taxon>Copepoda</taxon>
        <taxon>Siphonostomatoida</taxon>
        <taxon>Caligidae</taxon>
        <taxon>Lepeophtheirus</taxon>
    </lineage>
</organism>
<protein>
    <submittedName>
        <fullName evidence="1">Uncharacterized protein</fullName>
    </submittedName>
</protein>
<dbReference type="AlphaFoldDB" id="A0A0K2TAN3"/>
<evidence type="ECO:0000313" key="1">
    <source>
        <dbReference type="EMBL" id="CDW22850.1"/>
    </source>
</evidence>
<sequence length="84" mass="9602">MTEATCSWARNQECFWRKNYLLEALDIPLPTFLLDMADGPHIDPDDGNDVSLGYMCVKQVGYTTPFCFLFTHSVAHLKQSLFII</sequence>